<dbReference type="GO" id="GO:0005524">
    <property type="term" value="F:ATP binding"/>
    <property type="evidence" value="ECO:0007669"/>
    <property type="project" value="UniProtKB-KW"/>
</dbReference>
<evidence type="ECO:0000256" key="2">
    <source>
        <dbReference type="ARBA" id="ARBA00022840"/>
    </source>
</evidence>
<dbReference type="SUPFAM" id="SSF52540">
    <property type="entry name" value="P-loop containing nucleoside triphosphate hydrolases"/>
    <property type="match status" value="1"/>
</dbReference>
<comment type="similarity">
    <text evidence="3">Belongs to the UPF0261 family.</text>
</comment>
<evidence type="ECO:0000313" key="6">
    <source>
        <dbReference type="EMBL" id="MCP1674822.1"/>
    </source>
</evidence>
<dbReference type="PROSITE" id="PS00211">
    <property type="entry name" value="ABC_TRANSPORTER_1"/>
    <property type="match status" value="1"/>
</dbReference>
<dbReference type="NCBIfam" id="NF002673">
    <property type="entry name" value="PRK02399.1-1"/>
    <property type="match status" value="1"/>
</dbReference>
<dbReference type="InterPro" id="IPR051353">
    <property type="entry name" value="Tobamovirus_resist_UPF0261"/>
</dbReference>
<feature type="compositionally biased region" description="Low complexity" evidence="4">
    <location>
        <begin position="306"/>
        <end position="315"/>
    </location>
</feature>
<dbReference type="PROSITE" id="PS50893">
    <property type="entry name" value="ABC_TRANSPORTER_2"/>
    <property type="match status" value="1"/>
</dbReference>
<gene>
    <name evidence="6" type="ORF">J2T57_001960</name>
</gene>
<dbReference type="InterPro" id="IPR056778">
    <property type="entry name" value="UPF0261_C"/>
</dbReference>
<dbReference type="Proteomes" id="UP001205843">
    <property type="component" value="Unassembled WGS sequence"/>
</dbReference>
<dbReference type="InterPro" id="IPR044122">
    <property type="entry name" value="UPF0261_N"/>
</dbReference>
<dbReference type="CDD" id="cd15488">
    <property type="entry name" value="Tm-1-like"/>
    <property type="match status" value="1"/>
</dbReference>
<dbReference type="Pfam" id="PF00005">
    <property type="entry name" value="ABC_tran"/>
    <property type="match status" value="1"/>
</dbReference>
<protein>
    <recommendedName>
        <fullName evidence="3">UPF0261 protein J2T57_001960</fullName>
    </recommendedName>
</protein>
<keyword evidence="1" id="KW-0547">Nucleotide-binding</keyword>
<dbReference type="AlphaFoldDB" id="A0AAE3G3P3"/>
<proteinExistence type="inferred from homology"/>
<dbReference type="Pfam" id="PF06792">
    <property type="entry name" value="UPF0261"/>
    <property type="match status" value="1"/>
</dbReference>
<comment type="caution">
    <text evidence="6">The sequence shown here is derived from an EMBL/GenBank/DDBJ whole genome shotgun (WGS) entry which is preliminary data.</text>
</comment>
<name>A0AAE3G3P3_9GAMM</name>
<keyword evidence="7" id="KW-1185">Reference proteome</keyword>
<evidence type="ECO:0000313" key="7">
    <source>
        <dbReference type="Proteomes" id="UP001205843"/>
    </source>
</evidence>
<sequence>MADEKTGRTGTPVLSVRDLQVAYGHALALQGVSFDLQSGILGIVGRNGMGKTTLCNTLMGLVSHKSGSARFKGREMLGLRPNRVVGLGVGYVPQGRRVWPSLSVDEHLRLAARSGRRGAWTVDRVYETFPRLTERRRNGGAQLSGGEQQMLAIGRALLANPDLLIMDEPTEGLAPVIVQQLAGLLKDLGEGGEISVLLIEQNLGVALDVSERIAIMMNGQIVRDMSAAELAADKALQQQLLGVGRQEDSLDPLESDDPGVDTGEGAADEPMVFRVRRETSESDEGPAPAYVASGAPTRWSSGDPAPGGWRPSSRGSGERPADATAITPTGTTWDSDRPADIPQVSVADMVAHVAYVAGTFDTKGQELRFIENRLKRMGLRTRTVDLSTSGRPSSADVGPTEVARYHPGGAQAVFTSDRGSAVSAMAEAFERYLPTRRDVGGIISAGGSGGTALVTPAMQRLPIGIPKMMVSTVASGDVQRYVGASDISMMYSVTDVQGINRISEQVLANAAHALGGMISHIGRQQNTARKAAIGLTMFGVTTPCVQAVARDLADDYDCLTFHATGTGGQSMEKLADSGMLSGVIDVSTTEVADLIGGGVFSAGEDRLGAFIRQSIPYVGSCGALDMVNFHAMDTVPARFRGRNLYRHNPQVTLMRTTPEENTAIGRWIGERLNQFRGPVRFFIPEGGVSLLDAPGKQFWDPAADQALFQAVEQAFRPTGNKRLIKLPHNINDPEFSRALVEAFREIMSEQQTGGRRYAAV</sequence>
<dbReference type="NCBIfam" id="NF002674">
    <property type="entry name" value="PRK02399.1-2"/>
    <property type="match status" value="1"/>
</dbReference>
<dbReference type="Gene3D" id="3.40.50.12030">
    <property type="entry name" value="Uncharacterised protein family UPF0261, NC domain"/>
    <property type="match status" value="1"/>
</dbReference>
<dbReference type="InterPro" id="IPR008322">
    <property type="entry name" value="UPF0261"/>
</dbReference>
<dbReference type="Gene3D" id="3.40.50.300">
    <property type="entry name" value="P-loop containing nucleotide triphosphate hydrolases"/>
    <property type="match status" value="1"/>
</dbReference>
<dbReference type="RefSeq" id="WP_253477280.1">
    <property type="nucleotide sequence ID" value="NZ_JALJXV010000004.1"/>
</dbReference>
<accession>A0AAE3G3P3</accession>
<dbReference type="Pfam" id="PF23189">
    <property type="entry name" value="UPF0261_C"/>
    <property type="match status" value="1"/>
</dbReference>
<dbReference type="InterPro" id="IPR027417">
    <property type="entry name" value="P-loop_NTPase"/>
</dbReference>
<organism evidence="6 7">
    <name type="scientific">Natronocella acetinitrilica</name>
    <dbReference type="NCBI Taxonomy" id="414046"/>
    <lineage>
        <taxon>Bacteria</taxon>
        <taxon>Pseudomonadati</taxon>
        <taxon>Pseudomonadota</taxon>
        <taxon>Gammaproteobacteria</taxon>
        <taxon>Chromatiales</taxon>
        <taxon>Ectothiorhodospiraceae</taxon>
        <taxon>Natronocella</taxon>
    </lineage>
</organism>
<evidence type="ECO:0000259" key="5">
    <source>
        <dbReference type="PROSITE" id="PS50893"/>
    </source>
</evidence>
<evidence type="ECO:0000256" key="4">
    <source>
        <dbReference type="SAM" id="MobiDB-lite"/>
    </source>
</evidence>
<dbReference type="InterPro" id="IPR003439">
    <property type="entry name" value="ABC_transporter-like_ATP-bd"/>
</dbReference>
<dbReference type="CDD" id="cd03224">
    <property type="entry name" value="ABC_TM1139_LivF_branched"/>
    <property type="match status" value="1"/>
</dbReference>
<dbReference type="InterPro" id="IPR003593">
    <property type="entry name" value="AAA+_ATPase"/>
</dbReference>
<dbReference type="Gene3D" id="3.40.50.12020">
    <property type="entry name" value="Uncharacterised protein family UPF0261, NN domain"/>
    <property type="match status" value="1"/>
</dbReference>
<keyword evidence="2" id="KW-0067">ATP-binding</keyword>
<reference evidence="6" key="1">
    <citation type="submission" date="2022-03" db="EMBL/GenBank/DDBJ databases">
        <title>Genomic Encyclopedia of Type Strains, Phase III (KMG-III): the genomes of soil and plant-associated and newly described type strains.</title>
        <authorList>
            <person name="Whitman W."/>
        </authorList>
    </citation>
    <scope>NUCLEOTIDE SEQUENCE</scope>
    <source>
        <strain evidence="6">ANL 6-2</strain>
    </source>
</reference>
<feature type="compositionally biased region" description="Acidic residues" evidence="4">
    <location>
        <begin position="249"/>
        <end position="259"/>
    </location>
</feature>
<evidence type="ECO:0000256" key="1">
    <source>
        <dbReference type="ARBA" id="ARBA00022741"/>
    </source>
</evidence>
<dbReference type="EMBL" id="JALJXV010000004">
    <property type="protein sequence ID" value="MCP1674822.1"/>
    <property type="molecule type" value="Genomic_DNA"/>
</dbReference>
<dbReference type="PANTHER" id="PTHR31862:SF1">
    <property type="entry name" value="UPF0261 DOMAIN PROTEIN (AFU_ORTHOLOGUE AFUA_1G10120)"/>
    <property type="match status" value="1"/>
</dbReference>
<feature type="region of interest" description="Disordered" evidence="4">
    <location>
        <begin position="245"/>
        <end position="337"/>
    </location>
</feature>
<dbReference type="SMART" id="SM00382">
    <property type="entry name" value="AAA"/>
    <property type="match status" value="1"/>
</dbReference>
<dbReference type="PANTHER" id="PTHR31862">
    <property type="entry name" value="UPF0261 DOMAIN PROTEIN (AFU_ORTHOLOGUE AFUA_1G10120)"/>
    <property type="match status" value="1"/>
</dbReference>
<dbReference type="GO" id="GO:0016887">
    <property type="term" value="F:ATP hydrolysis activity"/>
    <property type="evidence" value="ECO:0007669"/>
    <property type="project" value="InterPro"/>
</dbReference>
<feature type="domain" description="ABC transporter" evidence="5">
    <location>
        <begin position="14"/>
        <end position="243"/>
    </location>
</feature>
<dbReference type="InterPro" id="IPR017871">
    <property type="entry name" value="ABC_transporter-like_CS"/>
</dbReference>
<dbReference type="HAMAP" id="MF_00677">
    <property type="entry name" value="UPF0261"/>
    <property type="match status" value="1"/>
</dbReference>
<evidence type="ECO:0000256" key="3">
    <source>
        <dbReference type="HAMAP-Rule" id="MF_00677"/>
    </source>
</evidence>